<dbReference type="EMBL" id="JBEQCT010000004">
    <property type="protein sequence ID" value="MFM2485605.1"/>
    <property type="molecule type" value="Genomic_DNA"/>
</dbReference>
<name>A0ABW9G8R6_9GAMM</name>
<sequence length="344" mass="39364">MRLPELNIELNRNESPHVVILGAGASLAAFPNGDKNGRKLPLMNNLVEVLNIQYLFDKYDVKYAGGNFESVYDSLVKSGKHNDLVNDIEQEVERYFREMELPENPTIYDYLILGLRSKDIIATFNWDPFLAKAYQRNKDIVGFDSMPKIIFLHGNVSIGCCEECSSKGWIENRCDFCGKQFTPSKLLYPVGNKDYSKDPFIHAEWSELQSVLEAAYLVTIFGYSAPITDVEAKKLLLDTWAINPVKSLAMIEVIDIQDAEEVKAKWKDFIASEHCVVHNNYFNSYCAIHPRRSCDAYAMATLRQNPWEDNPFLKKCSLEYLQLWVLPLVYEESEGKLTSKAEVK</sequence>
<dbReference type="RefSeq" id="WP_408623842.1">
    <property type="nucleotide sequence ID" value="NZ_JBEQCT010000004.1"/>
</dbReference>
<organism evidence="1 2">
    <name type="scientific">Celerinatantimonas yamalensis</name>
    <dbReference type="NCBI Taxonomy" id="559956"/>
    <lineage>
        <taxon>Bacteria</taxon>
        <taxon>Pseudomonadati</taxon>
        <taxon>Pseudomonadota</taxon>
        <taxon>Gammaproteobacteria</taxon>
        <taxon>Celerinatantimonadaceae</taxon>
        <taxon>Celerinatantimonas</taxon>
    </lineage>
</organism>
<keyword evidence="2" id="KW-1185">Reference proteome</keyword>
<evidence type="ECO:0008006" key="3">
    <source>
        <dbReference type="Google" id="ProtNLM"/>
    </source>
</evidence>
<proteinExistence type="predicted"/>
<reference evidence="1 2" key="1">
    <citation type="journal article" date="2013" name="Int. J. Syst. Evol. Microbiol.">
        <title>Celerinatantimonas yamalensis sp. nov., a cold-adapted diazotrophic bacterium from a cold permafrost brine.</title>
        <authorList>
            <person name="Shcherbakova V."/>
            <person name="Chuvilskaya N."/>
            <person name="Rivkina E."/>
            <person name="Demidov N."/>
            <person name="Uchaeva V."/>
            <person name="Suetin S."/>
            <person name="Suzina N."/>
            <person name="Gilichinsky D."/>
        </authorList>
    </citation>
    <scope>NUCLEOTIDE SEQUENCE [LARGE SCALE GENOMIC DNA]</scope>
    <source>
        <strain evidence="1 2">C7</strain>
    </source>
</reference>
<accession>A0ABW9G8R6</accession>
<dbReference type="Proteomes" id="UP001629953">
    <property type="component" value="Unassembled WGS sequence"/>
</dbReference>
<comment type="caution">
    <text evidence="1">The sequence shown here is derived from an EMBL/GenBank/DDBJ whole genome shotgun (WGS) entry which is preliminary data.</text>
</comment>
<gene>
    <name evidence="1" type="ORF">ABUE30_11125</name>
</gene>
<protein>
    <recommendedName>
        <fullName evidence="3">Deacetylase sirtuin-type domain-containing protein</fullName>
    </recommendedName>
</protein>
<evidence type="ECO:0000313" key="2">
    <source>
        <dbReference type="Proteomes" id="UP001629953"/>
    </source>
</evidence>
<evidence type="ECO:0000313" key="1">
    <source>
        <dbReference type="EMBL" id="MFM2485605.1"/>
    </source>
</evidence>